<name>A0A5M8QF44_9BACT</name>
<evidence type="ECO:0000259" key="6">
    <source>
        <dbReference type="Pfam" id="PF02826"/>
    </source>
</evidence>
<dbReference type="EMBL" id="JBGOGF010000002">
    <property type="protein sequence ID" value="MFA1770583.1"/>
    <property type="molecule type" value="Genomic_DNA"/>
</dbReference>
<keyword evidence="10" id="KW-1185">Reference proteome</keyword>
<dbReference type="InterPro" id="IPR036291">
    <property type="entry name" value="NAD(P)-bd_dom_sf"/>
</dbReference>
<evidence type="ECO:0000313" key="10">
    <source>
        <dbReference type="Proteomes" id="UP001570846"/>
    </source>
</evidence>
<evidence type="ECO:0000313" key="8">
    <source>
        <dbReference type="EMBL" id="MFA1770583.1"/>
    </source>
</evidence>
<feature type="domain" description="D-isomer specific 2-hydroxyacid dehydrogenase catalytic" evidence="5">
    <location>
        <begin position="14"/>
        <end position="319"/>
    </location>
</feature>
<dbReference type="Proteomes" id="UP000323866">
    <property type="component" value="Unassembled WGS sequence"/>
</dbReference>
<dbReference type="OrthoDB" id="1522997at2"/>
<dbReference type="RefSeq" id="WP_149098598.1">
    <property type="nucleotide sequence ID" value="NZ_BMMG01000003.1"/>
</dbReference>
<dbReference type="Pfam" id="PF00389">
    <property type="entry name" value="2-Hacid_dh"/>
    <property type="match status" value="1"/>
</dbReference>
<dbReference type="EMBL" id="VKKZ01000020">
    <property type="protein sequence ID" value="KAA6434655.1"/>
    <property type="molecule type" value="Genomic_DNA"/>
</dbReference>
<comment type="similarity">
    <text evidence="1 4">Belongs to the D-isomer specific 2-hydroxyacid dehydrogenase family.</text>
</comment>
<dbReference type="AlphaFoldDB" id="A0A5M8QF44"/>
<proteinExistence type="inferred from homology"/>
<evidence type="ECO:0000313" key="7">
    <source>
        <dbReference type="EMBL" id="KAA6434655.1"/>
    </source>
</evidence>
<evidence type="ECO:0000313" key="9">
    <source>
        <dbReference type="Proteomes" id="UP000323866"/>
    </source>
</evidence>
<accession>A0A5M8QF44</accession>
<dbReference type="GO" id="GO:0051287">
    <property type="term" value="F:NAD binding"/>
    <property type="evidence" value="ECO:0007669"/>
    <property type="project" value="InterPro"/>
</dbReference>
<dbReference type="GO" id="GO:0016616">
    <property type="term" value="F:oxidoreductase activity, acting on the CH-OH group of donors, NAD or NADP as acceptor"/>
    <property type="evidence" value="ECO:0007669"/>
    <property type="project" value="InterPro"/>
</dbReference>
<dbReference type="PANTHER" id="PTHR42789">
    <property type="entry name" value="D-ISOMER SPECIFIC 2-HYDROXYACID DEHYDROGENASE FAMILY PROTEIN (AFU_ORTHOLOGUE AFUA_6G10090)"/>
    <property type="match status" value="1"/>
</dbReference>
<dbReference type="InterPro" id="IPR006139">
    <property type="entry name" value="D-isomer_2_OHA_DH_cat_dom"/>
</dbReference>
<dbReference type="SUPFAM" id="SSF52283">
    <property type="entry name" value="Formate/glycerate dehydrogenase catalytic domain-like"/>
    <property type="match status" value="1"/>
</dbReference>
<reference evidence="8 10" key="3">
    <citation type="submission" date="2024-08" db="EMBL/GenBank/DDBJ databases">
        <authorList>
            <person name="Wei W."/>
        </authorList>
    </citation>
    <scope>NUCLEOTIDE SEQUENCE [LARGE SCALE GENOMIC DNA]</scope>
    <source>
        <strain evidence="8 10">XU2</strain>
    </source>
</reference>
<sequence length="323" mass="36185">MSLASASASAFRCLLIDLMHESLLPMLESHGVEVTYLPQVKKEEVPALLPEYHMLVVRSKMRITADLLKNAPKLEVLARAGAGVDNIDDGVLEARGITLINAPEGNRDAVGEHTLGLLLTLFRKINQGDRQIRQGQWLREDNRGEEVGGKTIGLIGFGHMGKAFAMRLQGFDCEVLAYDQQPVENPFPHVRLCSLEELQQKAQVLSLHIPYTKENHSFVNEQLLAGFQQPLWLLNTARGEVLDHAALVDAMKVGRIRGAALDVLENEKLNALRPEQQERLMYLKEHPRVILTPHVAGWTQESYVRINEVLVSKLTTYLAVRNK</sequence>
<dbReference type="InterPro" id="IPR050857">
    <property type="entry name" value="D-2-hydroxyacid_DH"/>
</dbReference>
<keyword evidence="3" id="KW-0520">NAD</keyword>
<evidence type="ECO:0000256" key="1">
    <source>
        <dbReference type="ARBA" id="ARBA00005854"/>
    </source>
</evidence>
<dbReference type="Gene3D" id="3.40.50.720">
    <property type="entry name" value="NAD(P)-binding Rossmann-like Domain"/>
    <property type="match status" value="2"/>
</dbReference>
<protein>
    <submittedName>
        <fullName evidence="8">NAD(P)-dependent oxidoreductase</fullName>
    </submittedName>
    <submittedName>
        <fullName evidence="7">Phosphoglycerate dehydrogenase</fullName>
    </submittedName>
</protein>
<dbReference type="SUPFAM" id="SSF51735">
    <property type="entry name" value="NAD(P)-binding Rossmann-fold domains"/>
    <property type="match status" value="1"/>
</dbReference>
<dbReference type="PANTHER" id="PTHR42789:SF1">
    <property type="entry name" value="D-ISOMER SPECIFIC 2-HYDROXYACID DEHYDROGENASE FAMILY PROTEIN (AFU_ORTHOLOGUE AFUA_6G10090)"/>
    <property type="match status" value="1"/>
</dbReference>
<organism evidence="7 9">
    <name type="scientific">Rufibacter glacialis</name>
    <dbReference type="NCBI Taxonomy" id="1259555"/>
    <lineage>
        <taxon>Bacteria</taxon>
        <taxon>Pseudomonadati</taxon>
        <taxon>Bacteroidota</taxon>
        <taxon>Cytophagia</taxon>
        <taxon>Cytophagales</taxon>
        <taxon>Hymenobacteraceae</taxon>
        <taxon>Rufibacter</taxon>
    </lineage>
</organism>
<comment type="caution">
    <text evidence="7">The sequence shown here is derived from an EMBL/GenBank/DDBJ whole genome shotgun (WGS) entry which is preliminary data.</text>
</comment>
<feature type="domain" description="D-isomer specific 2-hydroxyacid dehydrogenase NAD-binding" evidence="6">
    <location>
        <begin position="115"/>
        <end position="296"/>
    </location>
</feature>
<reference evidence="7 9" key="1">
    <citation type="submission" date="2019-07" db="EMBL/GenBank/DDBJ databases">
        <authorList>
            <person name="Qu J.-H."/>
        </authorList>
    </citation>
    <scope>NUCLEOTIDE SEQUENCE [LARGE SCALE GENOMIC DNA]</scope>
    <source>
        <strain evidence="7 9">MDT1-10-3</strain>
    </source>
</reference>
<dbReference type="Proteomes" id="UP001570846">
    <property type="component" value="Unassembled WGS sequence"/>
</dbReference>
<evidence type="ECO:0000256" key="4">
    <source>
        <dbReference type="RuleBase" id="RU003719"/>
    </source>
</evidence>
<evidence type="ECO:0000256" key="2">
    <source>
        <dbReference type="ARBA" id="ARBA00023002"/>
    </source>
</evidence>
<dbReference type="InterPro" id="IPR006140">
    <property type="entry name" value="D-isomer_DH_NAD-bd"/>
</dbReference>
<reference evidence="7 9" key="2">
    <citation type="submission" date="2019-09" db="EMBL/GenBank/DDBJ databases">
        <title>A bacterium isolated from glacier soil.</title>
        <authorList>
            <person name="Liu Q."/>
        </authorList>
    </citation>
    <scope>NUCLEOTIDE SEQUENCE [LARGE SCALE GENOMIC DNA]</scope>
    <source>
        <strain evidence="7 9">MDT1-10-3</strain>
    </source>
</reference>
<evidence type="ECO:0000259" key="5">
    <source>
        <dbReference type="Pfam" id="PF00389"/>
    </source>
</evidence>
<keyword evidence="2 4" id="KW-0560">Oxidoreductase</keyword>
<gene>
    <name evidence="8" type="ORF">ACD591_04715</name>
    <name evidence="7" type="ORF">FOE74_10775</name>
</gene>
<evidence type="ECO:0000256" key="3">
    <source>
        <dbReference type="ARBA" id="ARBA00023027"/>
    </source>
</evidence>
<dbReference type="Pfam" id="PF02826">
    <property type="entry name" value="2-Hacid_dh_C"/>
    <property type="match status" value="1"/>
</dbReference>